<dbReference type="OrthoDB" id="5522619at2"/>
<protein>
    <submittedName>
        <fullName evidence="2">2-dehydro-3-deoxyphosphooctonate aldolase</fullName>
    </submittedName>
</protein>
<proteinExistence type="predicted"/>
<evidence type="ECO:0000313" key="2">
    <source>
        <dbReference type="EMBL" id="RXR23438.1"/>
    </source>
</evidence>
<feature type="signal peptide" evidence="1">
    <location>
        <begin position="1"/>
        <end position="20"/>
    </location>
</feature>
<feature type="chain" id="PRO_5020884631" evidence="1">
    <location>
        <begin position="21"/>
        <end position="147"/>
    </location>
</feature>
<comment type="caution">
    <text evidence="2">The sequence shown here is derived from an EMBL/GenBank/DDBJ whole genome shotgun (WGS) entry which is preliminary data.</text>
</comment>
<dbReference type="PROSITE" id="PS51257">
    <property type="entry name" value="PROKAR_LIPOPROTEIN"/>
    <property type="match status" value="1"/>
</dbReference>
<name>A0A4Q1KBG9_9FLAO</name>
<dbReference type="AlphaFoldDB" id="A0A4Q1KBG9"/>
<dbReference type="EMBL" id="SBKN01000002">
    <property type="protein sequence ID" value="RXR23438.1"/>
    <property type="molecule type" value="Genomic_DNA"/>
</dbReference>
<gene>
    <name evidence="2" type="ORF">EQG61_05575</name>
</gene>
<keyword evidence="1" id="KW-0732">Signal</keyword>
<keyword evidence="3" id="KW-1185">Reference proteome</keyword>
<accession>A0A4Q1KBG9</accession>
<dbReference type="Proteomes" id="UP000289857">
    <property type="component" value="Unassembled WGS sequence"/>
</dbReference>
<evidence type="ECO:0000313" key="3">
    <source>
        <dbReference type="Proteomes" id="UP000289857"/>
    </source>
</evidence>
<organism evidence="2 3">
    <name type="scientific">Flavobacterium stagni</name>
    <dbReference type="NCBI Taxonomy" id="2506421"/>
    <lineage>
        <taxon>Bacteria</taxon>
        <taxon>Pseudomonadati</taxon>
        <taxon>Bacteroidota</taxon>
        <taxon>Flavobacteriia</taxon>
        <taxon>Flavobacteriales</taxon>
        <taxon>Flavobacteriaceae</taxon>
        <taxon>Flavobacterium</taxon>
    </lineage>
</organism>
<dbReference type="RefSeq" id="WP_129460917.1">
    <property type="nucleotide sequence ID" value="NZ_SBKN01000002.1"/>
</dbReference>
<sequence>MKKKLAFALLIALSISCGGAQLVIRNIDNTARKLQTKNGHFEMTEYTAEPKYGYTMDYPINLGFDNERNNPRNVDYFFKALAGPNGEEIQWKKIDTCCPFPSIKSSTGAGTLEIYEVTFGNQTLTFYVNLFERSKIVCPIGLTIKKD</sequence>
<evidence type="ECO:0000256" key="1">
    <source>
        <dbReference type="SAM" id="SignalP"/>
    </source>
</evidence>
<reference evidence="3" key="1">
    <citation type="submission" date="2019-01" db="EMBL/GenBank/DDBJ databases">
        <title>Cytophagaceae bacterium strain CAR-16.</title>
        <authorList>
            <person name="Chen W.-M."/>
        </authorList>
    </citation>
    <scope>NUCLEOTIDE SEQUENCE [LARGE SCALE GENOMIC DNA]</scope>
    <source>
        <strain evidence="3">WWJ-16</strain>
    </source>
</reference>